<evidence type="ECO:0000256" key="4">
    <source>
        <dbReference type="ARBA" id="ARBA00023136"/>
    </source>
</evidence>
<dbReference type="InterPro" id="IPR032808">
    <property type="entry name" value="DoxX"/>
</dbReference>
<evidence type="ECO:0000256" key="3">
    <source>
        <dbReference type="ARBA" id="ARBA00022989"/>
    </source>
</evidence>
<evidence type="ECO:0000313" key="7">
    <source>
        <dbReference type="EMBL" id="OMC34276.1"/>
    </source>
</evidence>
<name>A0ABD6QEI3_MYCFO</name>
<evidence type="ECO:0000256" key="5">
    <source>
        <dbReference type="SAM" id="Phobius"/>
    </source>
</evidence>
<dbReference type="AlphaFoldDB" id="A0ABD6QEI3"/>
<organism evidence="7 8">
    <name type="scientific">Mycolicibacterium fortuitum</name>
    <name type="common">Mycobacterium fortuitum</name>
    <dbReference type="NCBI Taxonomy" id="1766"/>
    <lineage>
        <taxon>Bacteria</taxon>
        <taxon>Bacillati</taxon>
        <taxon>Actinomycetota</taxon>
        <taxon>Actinomycetes</taxon>
        <taxon>Mycobacteriales</taxon>
        <taxon>Mycobacteriaceae</taxon>
        <taxon>Mycolicibacterium</taxon>
    </lineage>
</organism>
<evidence type="ECO:0000313" key="8">
    <source>
        <dbReference type="Proteomes" id="UP000187001"/>
    </source>
</evidence>
<gene>
    <name evidence="7" type="ORF">A5742_13950</name>
</gene>
<comment type="subcellular location">
    <subcellularLocation>
        <location evidence="1">Membrane</location>
        <topology evidence="1">Multi-pass membrane protein</topology>
    </subcellularLocation>
</comment>
<feature type="transmembrane region" description="Helical" evidence="5">
    <location>
        <begin position="94"/>
        <end position="113"/>
    </location>
</feature>
<protein>
    <recommendedName>
        <fullName evidence="9">Integral membrane protein</fullName>
    </recommendedName>
</protein>
<accession>A0ABD6QEI3</accession>
<evidence type="ECO:0000256" key="1">
    <source>
        <dbReference type="ARBA" id="ARBA00004141"/>
    </source>
</evidence>
<feature type="chain" id="PRO_5044780488" description="Integral membrane protein" evidence="6">
    <location>
        <begin position="19"/>
        <end position="114"/>
    </location>
</feature>
<comment type="caution">
    <text evidence="7">The sequence shown here is derived from an EMBL/GenBank/DDBJ whole genome shotgun (WGS) entry which is preliminary data.</text>
</comment>
<reference evidence="7 8" key="1">
    <citation type="submission" date="2016-07" db="EMBL/GenBank/DDBJ databases">
        <authorList>
            <person name="Sutton G."/>
            <person name="Brinkac L."/>
            <person name="Sanka R."/>
            <person name="Adams M."/>
            <person name="Lau E."/>
            <person name="Kumar A."/>
            <person name="Macaden R."/>
        </authorList>
    </citation>
    <scope>NUCLEOTIDE SEQUENCE [LARGE SCALE GENOMIC DNA]</scope>
    <source>
        <strain evidence="7 8">GA-0871</strain>
    </source>
</reference>
<dbReference type="EMBL" id="MBER01000173">
    <property type="protein sequence ID" value="OMC34276.1"/>
    <property type="molecule type" value="Genomic_DNA"/>
</dbReference>
<proteinExistence type="predicted"/>
<evidence type="ECO:0000256" key="6">
    <source>
        <dbReference type="SAM" id="SignalP"/>
    </source>
</evidence>
<evidence type="ECO:0008006" key="9">
    <source>
        <dbReference type="Google" id="ProtNLM"/>
    </source>
</evidence>
<dbReference type="GO" id="GO:0016020">
    <property type="term" value="C:membrane"/>
    <property type="evidence" value="ECO:0007669"/>
    <property type="project" value="UniProtKB-SubCell"/>
</dbReference>
<keyword evidence="2 5" id="KW-0812">Transmembrane</keyword>
<feature type="transmembrane region" description="Helical" evidence="5">
    <location>
        <begin position="54"/>
        <end position="82"/>
    </location>
</feature>
<evidence type="ECO:0000256" key="2">
    <source>
        <dbReference type="ARBA" id="ARBA00022692"/>
    </source>
</evidence>
<keyword evidence="6" id="KW-0732">Signal</keyword>
<dbReference type="Pfam" id="PF13564">
    <property type="entry name" value="DoxX_2"/>
    <property type="match status" value="1"/>
</dbReference>
<feature type="signal peptide" evidence="6">
    <location>
        <begin position="1"/>
        <end position="18"/>
    </location>
</feature>
<sequence>MIAALVVIVTAVANAAMAVADLVGAQPVLANSAEVGVPRSWVTPLGLLKGAGAVGLLIGVFAFPPLGVAAAIGLIAFFVGAVVTHVRTRVFHNIAFPGTFLLLAVLSLGAFLAG</sequence>
<keyword evidence="3 5" id="KW-1133">Transmembrane helix</keyword>
<keyword evidence="4 5" id="KW-0472">Membrane</keyword>
<dbReference type="Proteomes" id="UP000187001">
    <property type="component" value="Unassembled WGS sequence"/>
</dbReference>